<dbReference type="EMBL" id="AAFI02000071">
    <property type="protein sequence ID" value="EAL65062.1"/>
    <property type="molecule type" value="Genomic_DNA"/>
</dbReference>
<evidence type="ECO:0000256" key="1">
    <source>
        <dbReference type="SAM" id="MobiDB-lite"/>
    </source>
</evidence>
<dbReference type="FunCoup" id="Q54P33">
    <property type="interactions" value="1"/>
</dbReference>
<dbReference type="VEuPathDB" id="AmoebaDB:DDB_G0284819"/>
<feature type="compositionally biased region" description="Polar residues" evidence="1">
    <location>
        <begin position="321"/>
        <end position="333"/>
    </location>
</feature>
<dbReference type="InterPro" id="IPR047831">
    <property type="entry name" value="GPR180/TMEM145"/>
</dbReference>
<evidence type="ECO:0000313" key="4">
    <source>
        <dbReference type="EMBL" id="EAL65062.1"/>
    </source>
</evidence>
<dbReference type="GeneID" id="8624795"/>
<dbReference type="PhylomeDB" id="Q54P33"/>
<comment type="caution">
    <text evidence="4">The sequence shown here is derived from an EMBL/GenBank/DDBJ whole genome shotgun (WGS) entry which is preliminary data.</text>
</comment>
<evidence type="ECO:0000313" key="5">
    <source>
        <dbReference type="Proteomes" id="UP000002195"/>
    </source>
</evidence>
<proteinExistence type="predicted"/>
<feature type="transmembrane region" description="Helical" evidence="2">
    <location>
        <begin position="177"/>
        <end position="198"/>
    </location>
</feature>
<feature type="transmembrane region" description="Helical" evidence="2">
    <location>
        <begin position="133"/>
        <end position="152"/>
    </location>
</feature>
<organism evidence="4 5">
    <name type="scientific">Dictyostelium discoideum</name>
    <name type="common">Social amoeba</name>
    <dbReference type="NCBI Taxonomy" id="44689"/>
    <lineage>
        <taxon>Eukaryota</taxon>
        <taxon>Amoebozoa</taxon>
        <taxon>Evosea</taxon>
        <taxon>Eumycetozoa</taxon>
        <taxon>Dictyostelia</taxon>
        <taxon>Dictyosteliales</taxon>
        <taxon>Dictyosteliaceae</taxon>
        <taxon>Dictyostelium</taxon>
    </lineage>
</organism>
<feature type="domain" description="GPR180/TMEM145 transmembrane" evidence="3">
    <location>
        <begin position="28"/>
        <end position="259"/>
    </location>
</feature>
<dbReference type="PANTHER" id="PTHR23252">
    <property type="entry name" value="INTIMAL THICKNESS RECEPTOR-RELATED"/>
    <property type="match status" value="1"/>
</dbReference>
<keyword evidence="5" id="KW-1185">Reference proteome</keyword>
<dbReference type="OMA" id="SMIGLSW"/>
<dbReference type="InParanoid" id="Q54P33"/>
<dbReference type="HOGENOM" id="CLU_835283_0_0_1"/>
<keyword evidence="2" id="KW-1133">Transmembrane helix</keyword>
<name>Q54P33_DICDI</name>
<dbReference type="PANTHER" id="PTHR23252:SF28">
    <property type="entry name" value="INTIMAL THICKNESS RELATED RECEPTOR IRP DOMAIN-CONTAINING PROTEIN"/>
    <property type="match status" value="1"/>
</dbReference>
<feature type="transmembrane region" description="Helical" evidence="2">
    <location>
        <begin position="20"/>
        <end position="44"/>
    </location>
</feature>
<dbReference type="KEGG" id="ddi:DDB_G0284819"/>
<dbReference type="RefSeq" id="XP_638425.1">
    <property type="nucleotide sequence ID" value="XM_633333.1"/>
</dbReference>
<dbReference type="PaxDb" id="44689-DDB0186213"/>
<feature type="region of interest" description="Disordered" evidence="1">
    <location>
        <begin position="285"/>
        <end position="333"/>
    </location>
</feature>
<dbReference type="AlphaFoldDB" id="Q54P33"/>
<feature type="compositionally biased region" description="Acidic residues" evidence="1">
    <location>
        <begin position="285"/>
        <end position="303"/>
    </location>
</feature>
<evidence type="ECO:0000256" key="2">
    <source>
        <dbReference type="SAM" id="Phobius"/>
    </source>
</evidence>
<accession>Q54P33</accession>
<dbReference type="GO" id="GO:0007186">
    <property type="term" value="P:G protein-coupled receptor signaling pathway"/>
    <property type="evidence" value="ECO:0007669"/>
    <property type="project" value="InterPro"/>
</dbReference>
<dbReference type="GlyGen" id="Q54P33">
    <property type="glycosylation" value="1 site"/>
</dbReference>
<feature type="transmembrane region" description="Helical" evidence="2">
    <location>
        <begin position="210"/>
        <end position="235"/>
    </location>
</feature>
<keyword evidence="2" id="KW-0812">Transmembrane</keyword>
<dbReference type="Pfam" id="PF10192">
    <property type="entry name" value="GPR180-TMEM145_TM"/>
    <property type="match status" value="1"/>
</dbReference>
<reference evidence="4 5" key="1">
    <citation type="journal article" date="2005" name="Nature">
        <title>The genome of the social amoeba Dictyostelium discoideum.</title>
        <authorList>
            <consortium name="The Dictyostelium discoideum Sequencing Consortium"/>
            <person name="Eichinger L."/>
            <person name="Pachebat J.A."/>
            <person name="Glockner G."/>
            <person name="Rajandream M.A."/>
            <person name="Sucgang R."/>
            <person name="Berriman M."/>
            <person name="Song J."/>
            <person name="Olsen R."/>
            <person name="Szafranski K."/>
            <person name="Xu Q."/>
            <person name="Tunggal B."/>
            <person name="Kummerfeld S."/>
            <person name="Madera M."/>
            <person name="Konfortov B.A."/>
            <person name="Rivero F."/>
            <person name="Bankier A.T."/>
            <person name="Lehmann R."/>
            <person name="Hamlin N."/>
            <person name="Davies R."/>
            <person name="Gaudet P."/>
            <person name="Fey P."/>
            <person name="Pilcher K."/>
            <person name="Chen G."/>
            <person name="Saunders D."/>
            <person name="Sodergren E."/>
            <person name="Davis P."/>
            <person name="Kerhornou A."/>
            <person name="Nie X."/>
            <person name="Hall N."/>
            <person name="Anjard C."/>
            <person name="Hemphill L."/>
            <person name="Bason N."/>
            <person name="Farbrother P."/>
            <person name="Desany B."/>
            <person name="Just E."/>
            <person name="Morio T."/>
            <person name="Rost R."/>
            <person name="Churcher C."/>
            <person name="Cooper J."/>
            <person name="Haydock S."/>
            <person name="van Driessche N."/>
            <person name="Cronin A."/>
            <person name="Goodhead I."/>
            <person name="Muzny D."/>
            <person name="Mourier T."/>
            <person name="Pain A."/>
            <person name="Lu M."/>
            <person name="Harper D."/>
            <person name="Lindsay R."/>
            <person name="Hauser H."/>
            <person name="James K."/>
            <person name="Quiles M."/>
            <person name="Madan Babu M."/>
            <person name="Saito T."/>
            <person name="Buchrieser C."/>
            <person name="Wardroper A."/>
            <person name="Felder M."/>
            <person name="Thangavelu M."/>
            <person name="Johnson D."/>
            <person name="Knights A."/>
            <person name="Loulseged H."/>
            <person name="Mungall K."/>
            <person name="Oliver K."/>
            <person name="Price C."/>
            <person name="Quail M.A."/>
            <person name="Urushihara H."/>
            <person name="Hernandez J."/>
            <person name="Rabbinowitsch E."/>
            <person name="Steffen D."/>
            <person name="Sanders M."/>
            <person name="Ma J."/>
            <person name="Kohara Y."/>
            <person name="Sharp S."/>
            <person name="Simmonds M."/>
            <person name="Spiegler S."/>
            <person name="Tivey A."/>
            <person name="Sugano S."/>
            <person name="White B."/>
            <person name="Walker D."/>
            <person name="Woodward J."/>
            <person name="Winckler T."/>
            <person name="Tanaka Y."/>
            <person name="Shaulsky G."/>
            <person name="Schleicher M."/>
            <person name="Weinstock G."/>
            <person name="Rosenthal A."/>
            <person name="Cox E.C."/>
            <person name="Chisholm R.L."/>
            <person name="Gibbs R."/>
            <person name="Loomis W.F."/>
            <person name="Platzer M."/>
            <person name="Kay R.R."/>
            <person name="Williams J."/>
            <person name="Dear P.H."/>
            <person name="Noegel A.A."/>
            <person name="Barrell B."/>
            <person name="Kuspa A."/>
        </authorList>
    </citation>
    <scope>NUCLEOTIDE SEQUENCE [LARGE SCALE GENOMIC DNA]</scope>
    <source>
        <strain evidence="4 5">AX4</strain>
    </source>
</reference>
<gene>
    <name evidence="4" type="ORF">DDB_G0284819</name>
</gene>
<evidence type="ECO:0000259" key="3">
    <source>
        <dbReference type="Pfam" id="PF10192"/>
    </source>
</evidence>
<dbReference type="dictyBase" id="DDB_G0284819"/>
<feature type="transmembrane region" description="Helical" evidence="2">
    <location>
        <begin position="241"/>
        <end position="263"/>
    </location>
</feature>
<feature type="transmembrane region" description="Helical" evidence="2">
    <location>
        <begin position="56"/>
        <end position="80"/>
    </location>
</feature>
<feature type="transmembrane region" description="Helical" evidence="2">
    <location>
        <begin position="92"/>
        <end position="112"/>
    </location>
</feature>
<dbReference type="GO" id="GO:0019236">
    <property type="term" value="P:response to pheromone"/>
    <property type="evidence" value="ECO:0007669"/>
    <property type="project" value="InterPro"/>
</dbReference>
<keyword evidence="2" id="KW-0472">Membrane</keyword>
<sequence>MIEEFFNSSELNDVNSDENVIPRVQLIFLCVFVGLFGVSLYYIISRWSNGIRCQILEYFSGVLLIFIISQILFLTNWLSIIHFSKEIPYVELFGNLFYILGNGLFLLLLLIIGQGWTNSTQYGVNVFQRILNYLITLSMIGLSWTIYIMFVFDVEFNANNNNNNSNNYSYFLDTTPGYILVSLYGVIVGFFLFSNHLYYRIEIDGSKKKLMFIFTVVFLNWFLLHPIVIIVAHFIDPYIKYRVVTILNLLINTIFFILLLFLFRPKYNHNHGHFLNRFFGNNNRDEEDDEDEDNEGNDEDADDYNVASSSSNPKNEKKQLLPSNPTPTIEISQ</sequence>
<dbReference type="eggNOG" id="KOG4290">
    <property type="taxonomic scope" value="Eukaryota"/>
</dbReference>
<protein>
    <recommendedName>
        <fullName evidence="3">GPR180/TMEM145 transmembrane domain-containing protein</fullName>
    </recommendedName>
</protein>
<dbReference type="InterPro" id="IPR019336">
    <property type="entry name" value="GPR180/TMEM145_TM"/>
</dbReference>
<dbReference type="Proteomes" id="UP000002195">
    <property type="component" value="Unassembled WGS sequence"/>
</dbReference>